<keyword evidence="2" id="KW-1185">Reference proteome</keyword>
<dbReference type="EMBL" id="JBANQN010000007">
    <property type="protein sequence ID" value="KAK6784694.1"/>
    <property type="molecule type" value="Genomic_DNA"/>
</dbReference>
<dbReference type="AlphaFoldDB" id="A0AAN8TB29"/>
<evidence type="ECO:0000313" key="1">
    <source>
        <dbReference type="EMBL" id="KAK6784694.1"/>
    </source>
</evidence>
<proteinExistence type="predicted"/>
<protein>
    <submittedName>
        <fullName evidence="1">Uncharacterized protein</fullName>
    </submittedName>
</protein>
<sequence length="90" mass="10439">MMDDVQPISRKKAIKTENHVATCKPTYPDDHDQDGIHIDEKTKIQQQGLYETDHEQIMKKSNDLVIKELVDNQKANTLKEVPGKVKRKNR</sequence>
<evidence type="ECO:0000313" key="2">
    <source>
        <dbReference type="Proteomes" id="UP001371456"/>
    </source>
</evidence>
<dbReference type="Proteomes" id="UP001371456">
    <property type="component" value="Unassembled WGS sequence"/>
</dbReference>
<organism evidence="1 2">
    <name type="scientific">Solanum bulbocastanum</name>
    <name type="common">Wild potato</name>
    <dbReference type="NCBI Taxonomy" id="147425"/>
    <lineage>
        <taxon>Eukaryota</taxon>
        <taxon>Viridiplantae</taxon>
        <taxon>Streptophyta</taxon>
        <taxon>Embryophyta</taxon>
        <taxon>Tracheophyta</taxon>
        <taxon>Spermatophyta</taxon>
        <taxon>Magnoliopsida</taxon>
        <taxon>eudicotyledons</taxon>
        <taxon>Gunneridae</taxon>
        <taxon>Pentapetalae</taxon>
        <taxon>asterids</taxon>
        <taxon>lamiids</taxon>
        <taxon>Solanales</taxon>
        <taxon>Solanaceae</taxon>
        <taxon>Solanoideae</taxon>
        <taxon>Solaneae</taxon>
        <taxon>Solanum</taxon>
    </lineage>
</organism>
<accession>A0AAN8TB29</accession>
<comment type="caution">
    <text evidence="1">The sequence shown here is derived from an EMBL/GenBank/DDBJ whole genome shotgun (WGS) entry which is preliminary data.</text>
</comment>
<reference evidence="1 2" key="1">
    <citation type="submission" date="2024-02" db="EMBL/GenBank/DDBJ databases">
        <title>de novo genome assembly of Solanum bulbocastanum strain 11H21.</title>
        <authorList>
            <person name="Hosaka A.J."/>
        </authorList>
    </citation>
    <scope>NUCLEOTIDE SEQUENCE [LARGE SCALE GENOMIC DNA]</scope>
    <source>
        <tissue evidence="1">Young leaves</tissue>
    </source>
</reference>
<gene>
    <name evidence="1" type="ORF">RDI58_018149</name>
</gene>
<name>A0AAN8TB29_SOLBU</name>